<dbReference type="EMBL" id="JAPEUY010000010">
    <property type="protein sequence ID" value="KAJ4369243.1"/>
    <property type="molecule type" value="Genomic_DNA"/>
</dbReference>
<sequence>MDPPMSPQLCAFGRACGSRAQGREEGPSLCVWCKNMSFPVLDAKAETLRNPPLLRGAIEAYEKELKQSAKERTEKKWMKLCACKDPKYRNEDWRRYFNPNDERPCSSVEHRGQLCTRCYRKARDQSFPWLKGIDGDRIEYPCIWQDPDFKGGVNEYWRQGPIEKGLTNVYWKPDPTRVGEVPCTTVNRRKHLCSGCFNRMNVIKNFGKFFDNDSGVLQPTLGL</sequence>
<dbReference type="OrthoDB" id="3775988at2759"/>
<keyword evidence="2" id="KW-1185">Reference proteome</keyword>
<evidence type="ECO:0000313" key="2">
    <source>
        <dbReference type="Proteomes" id="UP001140560"/>
    </source>
</evidence>
<gene>
    <name evidence="1" type="ORF">N0V83_006328</name>
</gene>
<comment type="caution">
    <text evidence="1">The sequence shown here is derived from an EMBL/GenBank/DDBJ whole genome shotgun (WGS) entry which is preliminary data.</text>
</comment>
<evidence type="ECO:0000313" key="1">
    <source>
        <dbReference type="EMBL" id="KAJ4369243.1"/>
    </source>
</evidence>
<proteinExistence type="predicted"/>
<dbReference type="AlphaFoldDB" id="A0A9W8Y6H7"/>
<reference evidence="1" key="1">
    <citation type="submission" date="2022-10" db="EMBL/GenBank/DDBJ databases">
        <title>Tapping the CABI collections for fungal endophytes: first genome assemblies for Collariella, Neodidymelliopsis, Ascochyta clinopodiicola, Didymella pomorum, Didymosphaeria variabile, Neocosmospora piperis and Neocucurbitaria cava.</title>
        <authorList>
            <person name="Hill R."/>
        </authorList>
    </citation>
    <scope>NUCLEOTIDE SEQUENCE</scope>
    <source>
        <strain evidence="1">IMI 356814</strain>
    </source>
</reference>
<organism evidence="1 2">
    <name type="scientific">Neocucurbitaria cava</name>
    <dbReference type="NCBI Taxonomy" id="798079"/>
    <lineage>
        <taxon>Eukaryota</taxon>
        <taxon>Fungi</taxon>
        <taxon>Dikarya</taxon>
        <taxon>Ascomycota</taxon>
        <taxon>Pezizomycotina</taxon>
        <taxon>Dothideomycetes</taxon>
        <taxon>Pleosporomycetidae</taxon>
        <taxon>Pleosporales</taxon>
        <taxon>Pleosporineae</taxon>
        <taxon>Cucurbitariaceae</taxon>
        <taxon>Neocucurbitaria</taxon>
    </lineage>
</organism>
<protein>
    <submittedName>
        <fullName evidence="1">Uncharacterized protein</fullName>
    </submittedName>
</protein>
<name>A0A9W8Y6H7_9PLEO</name>
<accession>A0A9W8Y6H7</accession>
<dbReference type="Proteomes" id="UP001140560">
    <property type="component" value="Unassembled WGS sequence"/>
</dbReference>